<dbReference type="GO" id="GO:0016787">
    <property type="term" value="F:hydrolase activity"/>
    <property type="evidence" value="ECO:0007669"/>
    <property type="project" value="UniProtKB-KW"/>
</dbReference>
<evidence type="ECO:0000256" key="1">
    <source>
        <dbReference type="ARBA" id="ARBA00023239"/>
    </source>
</evidence>
<dbReference type="GO" id="GO:0016831">
    <property type="term" value="F:carboxy-lyase activity"/>
    <property type="evidence" value="ECO:0007669"/>
    <property type="project" value="InterPro"/>
</dbReference>
<keyword evidence="1" id="KW-0456">Lyase</keyword>
<proteinExistence type="predicted"/>
<dbReference type="OrthoDB" id="9799024at2"/>
<dbReference type="InterPro" id="IPR006680">
    <property type="entry name" value="Amidohydro-rel"/>
</dbReference>
<evidence type="ECO:0000313" key="3">
    <source>
        <dbReference type="EMBL" id="AKC69445.1"/>
    </source>
</evidence>
<dbReference type="PANTHER" id="PTHR21240">
    <property type="entry name" value="2-AMINO-3-CARBOXYLMUCONATE-6-SEMIALDEHYDE DECARBOXYLASE"/>
    <property type="match status" value="1"/>
</dbReference>
<dbReference type="GO" id="GO:0019748">
    <property type="term" value="P:secondary metabolic process"/>
    <property type="evidence" value="ECO:0007669"/>
    <property type="project" value="TreeGrafter"/>
</dbReference>
<dbReference type="Gene3D" id="3.20.20.140">
    <property type="entry name" value="Metal-dependent hydrolases"/>
    <property type="match status" value="1"/>
</dbReference>
<dbReference type="InterPro" id="IPR032466">
    <property type="entry name" value="Metal_Hydrolase"/>
</dbReference>
<name>A0A0E3YBU7_9BURK</name>
<accession>A0A0E3YBU7</accession>
<evidence type="ECO:0000259" key="2">
    <source>
        <dbReference type="Pfam" id="PF04909"/>
    </source>
</evidence>
<dbReference type="RefSeq" id="WP_046290764.1">
    <property type="nucleotide sequence ID" value="NZ_CP011253.3"/>
</dbReference>
<dbReference type="Proteomes" id="UP000035050">
    <property type="component" value="Chromosome"/>
</dbReference>
<gene>
    <name evidence="3" type="ORF">MB84_08060</name>
</gene>
<dbReference type="PATRIC" id="fig|573737.6.peg.2461"/>
<keyword evidence="4" id="KW-1185">Reference proteome</keyword>
<evidence type="ECO:0000313" key="4">
    <source>
        <dbReference type="Proteomes" id="UP000035050"/>
    </source>
</evidence>
<dbReference type="KEGG" id="pox:MB84_08060"/>
<dbReference type="GO" id="GO:0005737">
    <property type="term" value="C:cytoplasm"/>
    <property type="evidence" value="ECO:0007669"/>
    <property type="project" value="TreeGrafter"/>
</dbReference>
<dbReference type="AlphaFoldDB" id="A0A0E3YBU7"/>
<dbReference type="Pfam" id="PF04909">
    <property type="entry name" value="Amidohydro_2"/>
    <property type="match status" value="1"/>
</dbReference>
<dbReference type="InterPro" id="IPR032465">
    <property type="entry name" value="ACMSD"/>
</dbReference>
<organism evidence="3 4">
    <name type="scientific">Pandoraea oxalativorans</name>
    <dbReference type="NCBI Taxonomy" id="573737"/>
    <lineage>
        <taxon>Bacteria</taxon>
        <taxon>Pseudomonadati</taxon>
        <taxon>Pseudomonadota</taxon>
        <taxon>Betaproteobacteria</taxon>
        <taxon>Burkholderiales</taxon>
        <taxon>Burkholderiaceae</taxon>
        <taxon>Pandoraea</taxon>
    </lineage>
</organism>
<protein>
    <submittedName>
        <fullName evidence="3">Amidohydrolase</fullName>
    </submittedName>
</protein>
<dbReference type="EMBL" id="CP011253">
    <property type="protein sequence ID" value="AKC69445.1"/>
    <property type="molecule type" value="Genomic_DNA"/>
</dbReference>
<dbReference type="SUPFAM" id="SSF51556">
    <property type="entry name" value="Metallo-dependent hydrolases"/>
    <property type="match status" value="1"/>
</dbReference>
<dbReference type="PANTHER" id="PTHR21240:SF28">
    <property type="entry name" value="ISO-OROTATE DECARBOXYLASE (EUROFUNG)"/>
    <property type="match status" value="1"/>
</dbReference>
<feature type="domain" description="Amidohydrolase-related" evidence="2">
    <location>
        <begin position="3"/>
        <end position="331"/>
    </location>
</feature>
<reference evidence="3" key="1">
    <citation type="submission" date="2016-06" db="EMBL/GenBank/DDBJ databases">
        <title>Pandoraea oxalativorans DSM 23570 Genome Sequencing.</title>
        <authorList>
            <person name="Ee R."/>
            <person name="Lim Y.-L."/>
            <person name="Yong D."/>
            <person name="Yin W.-F."/>
            <person name="Chan K.-G."/>
        </authorList>
    </citation>
    <scope>NUCLEOTIDE SEQUENCE</scope>
    <source>
        <strain evidence="3">DSM 23570</strain>
    </source>
</reference>
<dbReference type="HOGENOM" id="CLU_813586_0_0_4"/>
<sequence>MIIDCHGHVSPPAELWVYKAHILSHRGEHGRKMPEVTDEEILHYANRKEMGPAGHIDLLDRAGTTVQLLSPRPFQMMHSQKPGKLVHWFTEETNNIIARTVKLLPKRFIGVGGLPQVAGDPIEVVLPELERCVKELGFRGVLLNPDPFENSGSEAPPLGDRYWYPLYEKLCELDIPAHIHATGSHSARSPYTVHFINEETIAVFGLVNSDVFKDFPNLKILVSHGGGSIPYQIGRFQSGAARAGRDFLAGMRNLYYDTVLYSEESLRLLIKTVGADRCLFGAECPGVGSALNPATGRTFDDIKPFIKGFDWLSPEEKDMIFFGNARDLFNLDLSAYR</sequence>